<comment type="caution">
    <text evidence="6">The sequence shown here is derived from an EMBL/GenBank/DDBJ whole genome shotgun (WGS) entry which is preliminary data.</text>
</comment>
<feature type="domain" description="HTH araC/xylS-type" evidence="5">
    <location>
        <begin position="193"/>
        <end position="291"/>
    </location>
</feature>
<evidence type="ECO:0000256" key="4">
    <source>
        <dbReference type="SAM" id="MobiDB-lite"/>
    </source>
</evidence>
<dbReference type="Pfam" id="PF12833">
    <property type="entry name" value="HTH_18"/>
    <property type="match status" value="1"/>
</dbReference>
<name>A0A934IIH4_9HYPH</name>
<dbReference type="SUPFAM" id="SSF46689">
    <property type="entry name" value="Homeodomain-like"/>
    <property type="match status" value="2"/>
</dbReference>
<dbReference type="SMART" id="SM00342">
    <property type="entry name" value="HTH_ARAC"/>
    <property type="match status" value="1"/>
</dbReference>
<reference evidence="6" key="1">
    <citation type="submission" date="2020-12" db="EMBL/GenBank/DDBJ databases">
        <title>Bacterial taxonomy.</title>
        <authorList>
            <person name="Pan X."/>
        </authorList>
    </citation>
    <scope>NUCLEOTIDE SEQUENCE</scope>
    <source>
        <strain evidence="6">B2012</strain>
    </source>
</reference>
<dbReference type="GO" id="GO:0043565">
    <property type="term" value="F:sequence-specific DNA binding"/>
    <property type="evidence" value="ECO:0007669"/>
    <property type="project" value="InterPro"/>
</dbReference>
<dbReference type="PANTHER" id="PTHR43436:SF1">
    <property type="entry name" value="TRANSCRIPTIONAL REGULATORY PROTEIN"/>
    <property type="match status" value="1"/>
</dbReference>
<feature type="region of interest" description="Disordered" evidence="4">
    <location>
        <begin position="289"/>
        <end position="308"/>
    </location>
</feature>
<dbReference type="InterPro" id="IPR009594">
    <property type="entry name" value="Tscrpt_reg_HTH_AraC_N"/>
</dbReference>
<dbReference type="PROSITE" id="PS00041">
    <property type="entry name" value="HTH_ARAC_FAMILY_1"/>
    <property type="match status" value="1"/>
</dbReference>
<proteinExistence type="predicted"/>
<protein>
    <submittedName>
        <fullName evidence="6">AraC family transcriptional regulator</fullName>
    </submittedName>
</protein>
<sequence length="308" mass="32108">MTLATFTERVAAFAEAHGIAGAQPFATSIAGLTVMRATEARDIAATLYHPVFCLVLQGAKELVLEDGPVRFGTGQSLIVSVDLPAISRVTEASLARPYLAVALRVDMGIIRDLAAETGIGGAAEGGASVAADTADAGAVAAMSRLFALTETPEAAPVLAPLAVREIHYWLLAAGHGGMLRDLTRADSHATRIVRTIATIRTDIARRLSIGELAAQAGMSASAFHNHFRGVTGTSPLQYQKRLRLIEARRLLMAGTHGVASSAFAVGYESPTHFSRDYSRLFGAPPRSDLARATGGGIPEGAAARPVTG</sequence>
<evidence type="ECO:0000256" key="1">
    <source>
        <dbReference type="ARBA" id="ARBA00023015"/>
    </source>
</evidence>
<dbReference type="Pfam" id="PF06719">
    <property type="entry name" value="AraC_N"/>
    <property type="match status" value="1"/>
</dbReference>
<accession>A0A934IIH4</accession>
<evidence type="ECO:0000256" key="3">
    <source>
        <dbReference type="ARBA" id="ARBA00023163"/>
    </source>
</evidence>
<keyword evidence="2" id="KW-0238">DNA-binding</keyword>
<evidence type="ECO:0000313" key="7">
    <source>
        <dbReference type="Proteomes" id="UP000609531"/>
    </source>
</evidence>
<dbReference type="AlphaFoldDB" id="A0A934IIH4"/>
<keyword evidence="3" id="KW-0804">Transcription</keyword>
<dbReference type="PROSITE" id="PS01124">
    <property type="entry name" value="HTH_ARAC_FAMILY_2"/>
    <property type="match status" value="1"/>
</dbReference>
<evidence type="ECO:0000256" key="2">
    <source>
        <dbReference type="ARBA" id="ARBA00023125"/>
    </source>
</evidence>
<dbReference type="InterPro" id="IPR018060">
    <property type="entry name" value="HTH_AraC"/>
</dbReference>
<dbReference type="EMBL" id="JAEKJA010000001">
    <property type="protein sequence ID" value="MBJ3774317.1"/>
    <property type="molecule type" value="Genomic_DNA"/>
</dbReference>
<evidence type="ECO:0000313" key="6">
    <source>
        <dbReference type="EMBL" id="MBJ3774317.1"/>
    </source>
</evidence>
<dbReference type="GO" id="GO:0003700">
    <property type="term" value="F:DNA-binding transcription factor activity"/>
    <property type="evidence" value="ECO:0007669"/>
    <property type="project" value="InterPro"/>
</dbReference>
<dbReference type="Gene3D" id="1.10.10.60">
    <property type="entry name" value="Homeodomain-like"/>
    <property type="match status" value="2"/>
</dbReference>
<dbReference type="RefSeq" id="WP_198880206.1">
    <property type="nucleotide sequence ID" value="NZ_JAEKJA010000001.1"/>
</dbReference>
<keyword evidence="1" id="KW-0805">Transcription regulation</keyword>
<dbReference type="Proteomes" id="UP000609531">
    <property type="component" value="Unassembled WGS sequence"/>
</dbReference>
<gene>
    <name evidence="6" type="ORF">JCR33_01365</name>
</gene>
<dbReference type="InterPro" id="IPR018062">
    <property type="entry name" value="HTH_AraC-typ_CS"/>
</dbReference>
<dbReference type="InterPro" id="IPR009057">
    <property type="entry name" value="Homeodomain-like_sf"/>
</dbReference>
<keyword evidence="7" id="KW-1185">Reference proteome</keyword>
<dbReference type="PANTHER" id="PTHR43436">
    <property type="entry name" value="ARAC-FAMILY TRANSCRIPTIONAL REGULATOR"/>
    <property type="match status" value="1"/>
</dbReference>
<evidence type="ECO:0000259" key="5">
    <source>
        <dbReference type="PROSITE" id="PS01124"/>
    </source>
</evidence>
<organism evidence="6 7">
    <name type="scientific">Acuticoccus mangrovi</name>
    <dbReference type="NCBI Taxonomy" id="2796142"/>
    <lineage>
        <taxon>Bacteria</taxon>
        <taxon>Pseudomonadati</taxon>
        <taxon>Pseudomonadota</taxon>
        <taxon>Alphaproteobacteria</taxon>
        <taxon>Hyphomicrobiales</taxon>
        <taxon>Amorphaceae</taxon>
        <taxon>Acuticoccus</taxon>
    </lineage>
</organism>